<dbReference type="PANTHER" id="PTHR22550:SF14">
    <property type="entry name" value="VWFA DOMAIN-CONTAINING PROTEIN"/>
    <property type="match status" value="1"/>
</dbReference>
<accession>A0A6G9QLU7</accession>
<evidence type="ECO:0000313" key="5">
    <source>
        <dbReference type="EMBL" id="QIR15017.1"/>
    </source>
</evidence>
<dbReference type="KEGG" id="saes:HBH39_11435"/>
<dbReference type="Pfam" id="PF13519">
    <property type="entry name" value="VWA_2"/>
    <property type="match status" value="1"/>
</dbReference>
<gene>
    <name evidence="5" type="ORF">HBH39_11435</name>
</gene>
<dbReference type="SUPFAM" id="SSF53300">
    <property type="entry name" value="vWA-like"/>
    <property type="match status" value="1"/>
</dbReference>
<keyword evidence="3" id="KW-0812">Transmembrane</keyword>
<proteinExistence type="predicted"/>
<evidence type="ECO:0000313" key="6">
    <source>
        <dbReference type="Proteomes" id="UP000502608"/>
    </source>
</evidence>
<feature type="repeat" description="TPR" evidence="1">
    <location>
        <begin position="412"/>
        <end position="445"/>
    </location>
</feature>
<dbReference type="SMART" id="SM00327">
    <property type="entry name" value="VWA"/>
    <property type="match status" value="1"/>
</dbReference>
<feature type="transmembrane region" description="Helical" evidence="3">
    <location>
        <begin position="58"/>
        <end position="76"/>
    </location>
</feature>
<organism evidence="5 6">
    <name type="scientific">Shewanella aestuarii</name>
    <dbReference type="NCBI Taxonomy" id="1028752"/>
    <lineage>
        <taxon>Bacteria</taxon>
        <taxon>Pseudomonadati</taxon>
        <taxon>Pseudomonadota</taxon>
        <taxon>Gammaproteobacteria</taxon>
        <taxon>Alteromonadales</taxon>
        <taxon>Shewanellaceae</taxon>
        <taxon>Shewanella</taxon>
    </lineage>
</organism>
<dbReference type="RefSeq" id="WP_167678365.1">
    <property type="nucleotide sequence ID" value="NZ_CP050313.1"/>
</dbReference>
<feature type="region of interest" description="Disordered" evidence="2">
    <location>
        <begin position="460"/>
        <end position="670"/>
    </location>
</feature>
<dbReference type="Proteomes" id="UP000502608">
    <property type="component" value="Chromosome"/>
</dbReference>
<dbReference type="EMBL" id="CP050313">
    <property type="protein sequence ID" value="QIR15017.1"/>
    <property type="molecule type" value="Genomic_DNA"/>
</dbReference>
<keyword evidence="1" id="KW-0802">TPR repeat</keyword>
<evidence type="ECO:0000256" key="3">
    <source>
        <dbReference type="SAM" id="Phobius"/>
    </source>
</evidence>
<feature type="compositionally biased region" description="Polar residues" evidence="2">
    <location>
        <begin position="636"/>
        <end position="651"/>
    </location>
</feature>
<feature type="compositionally biased region" description="Low complexity" evidence="2">
    <location>
        <begin position="616"/>
        <end position="627"/>
    </location>
</feature>
<sequence>MIHFIRPEWLFGIVPLLILSLLFWRRHSQQSAWKQYIAPHLSKMLISDSAEQSHRPQWLLALCWLITVIALAGPAITKQALPVFATEQGRVLVMDMSLSMYATDLSPNRLSHARFRATDFLKELKEGETGLIAYAGDAFTISPLTRDTGTLLNLLPTLSPDIMPVRGSNLSAAITLAQELLAQGGHVTGDIILMTDGVSDQQFNQVYKALDNSRYRLSILAIGSQTGAPIQLADGQLLRDSGNEVIVAQTDIALLQKLAKKGSGILIGAQADGSDITQLQQWLEADGKAKATELEGEAWKDLGPYIALLLILPILFSFKHGMLPNILIPTSLAPVLLASVLTITSLYSQPASANVWDDLWQTKAQQAQAAFDQGDYEQAAEKFDDTNWQAAAHFKAGNYQQALEGFELDTSAEGLYNQGNSLMHLTDLPQAIERYKKALSLREDFPEAKANLALAESLLEQQNQQQDQNNQQNDNQNGDQQDQSQNSQNQDKQQQGSNANQDGQQSEQQQNDDQSQQDQADPQQSQQQSADNANSEQSDSSQSQPEQTEQDKQSESNQDEADANNADNSQPSETQQDAQQSSRSAQSGADEQQEPQNEASMQANTAPNEPTEQDAEQQQQAASAKATDATDKEPNAETQTSGQTISPTDMQPQPLPDDMERALRAISEDPQVLIRNKMQLEYQKRRQSGQQIKETEQW</sequence>
<name>A0A6G9QLU7_9GAMM</name>
<evidence type="ECO:0000256" key="1">
    <source>
        <dbReference type="PROSITE-ProRule" id="PRU00339"/>
    </source>
</evidence>
<dbReference type="InterPro" id="IPR050768">
    <property type="entry name" value="UPF0353/GerABKA_families"/>
</dbReference>
<dbReference type="InterPro" id="IPR011990">
    <property type="entry name" value="TPR-like_helical_dom_sf"/>
</dbReference>
<evidence type="ECO:0000256" key="2">
    <source>
        <dbReference type="SAM" id="MobiDB-lite"/>
    </source>
</evidence>
<keyword evidence="3" id="KW-1133">Transmembrane helix</keyword>
<dbReference type="InterPro" id="IPR019734">
    <property type="entry name" value="TPR_rpt"/>
</dbReference>
<feature type="compositionally biased region" description="Polar residues" evidence="2">
    <location>
        <begin position="594"/>
        <end position="610"/>
    </location>
</feature>
<dbReference type="PANTHER" id="PTHR22550">
    <property type="entry name" value="SPORE GERMINATION PROTEIN"/>
    <property type="match status" value="1"/>
</dbReference>
<dbReference type="SUPFAM" id="SSF48452">
    <property type="entry name" value="TPR-like"/>
    <property type="match status" value="1"/>
</dbReference>
<dbReference type="InterPro" id="IPR036465">
    <property type="entry name" value="vWFA_dom_sf"/>
</dbReference>
<dbReference type="InterPro" id="IPR002035">
    <property type="entry name" value="VWF_A"/>
</dbReference>
<feature type="transmembrane region" description="Helical" evidence="3">
    <location>
        <begin position="6"/>
        <end position="24"/>
    </location>
</feature>
<feature type="domain" description="VWFA" evidence="4">
    <location>
        <begin position="89"/>
        <end position="283"/>
    </location>
</feature>
<keyword evidence="6" id="KW-1185">Reference proteome</keyword>
<feature type="compositionally biased region" description="Low complexity" evidence="2">
    <location>
        <begin position="563"/>
        <end position="589"/>
    </location>
</feature>
<dbReference type="AlphaFoldDB" id="A0A6G9QLU7"/>
<feature type="compositionally biased region" description="Low complexity" evidence="2">
    <location>
        <begin position="461"/>
        <end position="547"/>
    </location>
</feature>
<feature type="compositionally biased region" description="Basic and acidic residues" evidence="2">
    <location>
        <begin position="658"/>
        <end position="667"/>
    </location>
</feature>
<protein>
    <submittedName>
        <fullName evidence="5">VWA domain-containing protein</fullName>
    </submittedName>
</protein>
<reference evidence="5 6" key="1">
    <citation type="submission" date="2020-03" db="EMBL/GenBank/DDBJ databases">
        <title>Complete genome sequence of Shewanella sp.</title>
        <authorList>
            <person name="Kim Y.-S."/>
            <person name="Kim S.-J."/>
            <person name="Jung H.-K."/>
            <person name="Kim K.-H."/>
        </authorList>
    </citation>
    <scope>NUCLEOTIDE SEQUENCE [LARGE SCALE GENOMIC DNA]</scope>
    <source>
        <strain evidence="5 6">PN3F2</strain>
    </source>
</reference>
<dbReference type="PROSITE" id="PS50005">
    <property type="entry name" value="TPR"/>
    <property type="match status" value="1"/>
</dbReference>
<evidence type="ECO:0000259" key="4">
    <source>
        <dbReference type="PROSITE" id="PS50234"/>
    </source>
</evidence>
<dbReference type="PROSITE" id="PS50234">
    <property type="entry name" value="VWFA"/>
    <property type="match status" value="1"/>
</dbReference>
<dbReference type="Gene3D" id="3.40.50.410">
    <property type="entry name" value="von Willebrand factor, type A domain"/>
    <property type="match status" value="1"/>
</dbReference>
<keyword evidence="3" id="KW-0472">Membrane</keyword>
<dbReference type="SMART" id="SM00028">
    <property type="entry name" value="TPR"/>
    <property type="match status" value="1"/>
</dbReference>
<dbReference type="Gene3D" id="1.25.40.10">
    <property type="entry name" value="Tetratricopeptide repeat domain"/>
    <property type="match status" value="1"/>
</dbReference>